<dbReference type="Proteomes" id="UP001595556">
    <property type="component" value="Unassembled WGS sequence"/>
</dbReference>
<proteinExistence type="predicted"/>
<dbReference type="RefSeq" id="WP_377300737.1">
    <property type="nucleotide sequence ID" value="NZ_CP180191.1"/>
</dbReference>
<dbReference type="Gene3D" id="3.40.50.300">
    <property type="entry name" value="P-loop containing nucleotide triphosphate hydrolases"/>
    <property type="match status" value="1"/>
</dbReference>
<dbReference type="Pfam" id="PF13238">
    <property type="entry name" value="AAA_18"/>
    <property type="match status" value="1"/>
</dbReference>
<dbReference type="PANTHER" id="PTHR41930:SF1">
    <property type="entry name" value="DEPHOSPHO-COA KINASE"/>
    <property type="match status" value="1"/>
</dbReference>
<dbReference type="EMBL" id="JBHRTI010000003">
    <property type="protein sequence ID" value="MFC3146471.1"/>
    <property type="molecule type" value="Genomic_DNA"/>
</dbReference>
<protein>
    <submittedName>
        <fullName evidence="1">AAA family ATPase</fullName>
    </submittedName>
</protein>
<evidence type="ECO:0000313" key="1">
    <source>
        <dbReference type="EMBL" id="MFC3146471.1"/>
    </source>
</evidence>
<dbReference type="InterPro" id="IPR027417">
    <property type="entry name" value="P-loop_NTPase"/>
</dbReference>
<comment type="caution">
    <text evidence="1">The sequence shown here is derived from an EMBL/GenBank/DDBJ whole genome shotgun (WGS) entry which is preliminary data.</text>
</comment>
<sequence length="182" mass="20204">MIALVGLAGSGKSEAGKVLQALGYTVVYFGGAVLEEVRRRGLEVTAENEREVREDLRRQHGMAAMAILKLPEIERVQAQGAKVAVDGLYSFAEYELLRERLGHRLKLIAIHTPRALRYQRLAARAVRPLSPEQIDQRDYFEIKNLDKGGPIAIADVHLVNAADAETLHRRVEEAVATLENSI</sequence>
<reference evidence="2" key="1">
    <citation type="journal article" date="2019" name="Int. J. Syst. Evol. Microbiol.">
        <title>The Global Catalogue of Microorganisms (GCM) 10K type strain sequencing project: providing services to taxonomists for standard genome sequencing and annotation.</title>
        <authorList>
            <consortium name="The Broad Institute Genomics Platform"/>
            <consortium name="The Broad Institute Genome Sequencing Center for Infectious Disease"/>
            <person name="Wu L."/>
            <person name="Ma J."/>
        </authorList>
    </citation>
    <scope>NUCLEOTIDE SEQUENCE [LARGE SCALE GENOMIC DNA]</scope>
    <source>
        <strain evidence="2">KCTC 52168</strain>
    </source>
</reference>
<name>A0ABV7H4D6_9BURK</name>
<gene>
    <name evidence="1" type="ORF">ACFOEN_02310</name>
</gene>
<dbReference type="PANTHER" id="PTHR41930">
    <property type="entry name" value="UPF0200 PROTEIN MJ1399"/>
    <property type="match status" value="1"/>
</dbReference>
<evidence type="ECO:0000313" key="2">
    <source>
        <dbReference type="Proteomes" id="UP001595556"/>
    </source>
</evidence>
<organism evidence="1 2">
    <name type="scientific">Piscinibacterium candidicorallinum</name>
    <dbReference type="NCBI Taxonomy" id="1793872"/>
    <lineage>
        <taxon>Bacteria</taxon>
        <taxon>Pseudomonadati</taxon>
        <taxon>Pseudomonadota</taxon>
        <taxon>Betaproteobacteria</taxon>
        <taxon>Burkholderiales</taxon>
        <taxon>Piscinibacterium</taxon>
    </lineage>
</organism>
<keyword evidence="2" id="KW-1185">Reference proteome</keyword>
<accession>A0ABV7H4D6</accession>
<dbReference type="SUPFAM" id="SSF52540">
    <property type="entry name" value="P-loop containing nucleoside triphosphate hydrolases"/>
    <property type="match status" value="1"/>
</dbReference>